<dbReference type="AlphaFoldDB" id="A0A4Y2M5A0"/>
<dbReference type="EMBL" id="BGPR01121596">
    <property type="protein sequence ID" value="GBN21909.1"/>
    <property type="molecule type" value="Genomic_DNA"/>
</dbReference>
<evidence type="ECO:0000313" key="2">
    <source>
        <dbReference type="Proteomes" id="UP000499080"/>
    </source>
</evidence>
<gene>
    <name evidence="1" type="ORF">AVEN_249200_1</name>
</gene>
<reference evidence="1 2" key="1">
    <citation type="journal article" date="2019" name="Sci. Rep.">
        <title>Orb-weaving spider Araneus ventricosus genome elucidates the spidroin gene catalogue.</title>
        <authorList>
            <person name="Kono N."/>
            <person name="Nakamura H."/>
            <person name="Ohtoshi R."/>
            <person name="Moran D.A.P."/>
            <person name="Shinohara A."/>
            <person name="Yoshida Y."/>
            <person name="Fujiwara M."/>
            <person name="Mori M."/>
            <person name="Tomita M."/>
            <person name="Arakawa K."/>
        </authorList>
    </citation>
    <scope>NUCLEOTIDE SEQUENCE [LARGE SCALE GENOMIC DNA]</scope>
</reference>
<protein>
    <submittedName>
        <fullName evidence="1">Uncharacterized protein</fullName>
    </submittedName>
</protein>
<dbReference type="OrthoDB" id="6429725at2759"/>
<keyword evidence="2" id="KW-1185">Reference proteome</keyword>
<name>A0A4Y2M5A0_ARAVE</name>
<accession>A0A4Y2M5A0</accession>
<comment type="caution">
    <text evidence="1">The sequence shown here is derived from an EMBL/GenBank/DDBJ whole genome shotgun (WGS) entry which is preliminary data.</text>
</comment>
<sequence>MEKSQSSQWSLSRFHFADIEDWYCVFSSPEHIAHVIGHSFAKVSKSDSYSSAFKVIRYRAEKTPIFFNNEQRCSYNCDFKMFELKKALYQCRNASPGPYGIAYHMINHLNEDFLFNILQLFNHIWKERIYPTK</sequence>
<organism evidence="1 2">
    <name type="scientific">Araneus ventricosus</name>
    <name type="common">Orbweaver spider</name>
    <name type="synonym">Epeira ventricosa</name>
    <dbReference type="NCBI Taxonomy" id="182803"/>
    <lineage>
        <taxon>Eukaryota</taxon>
        <taxon>Metazoa</taxon>
        <taxon>Ecdysozoa</taxon>
        <taxon>Arthropoda</taxon>
        <taxon>Chelicerata</taxon>
        <taxon>Arachnida</taxon>
        <taxon>Araneae</taxon>
        <taxon>Araneomorphae</taxon>
        <taxon>Entelegynae</taxon>
        <taxon>Araneoidea</taxon>
        <taxon>Araneidae</taxon>
        <taxon>Araneus</taxon>
    </lineage>
</organism>
<dbReference type="Proteomes" id="UP000499080">
    <property type="component" value="Unassembled WGS sequence"/>
</dbReference>
<proteinExistence type="predicted"/>
<evidence type="ECO:0000313" key="1">
    <source>
        <dbReference type="EMBL" id="GBN21909.1"/>
    </source>
</evidence>